<dbReference type="OrthoDB" id="4149at2157"/>
<dbReference type="SUPFAM" id="SSF54637">
    <property type="entry name" value="Thioesterase/thiol ester dehydrase-isomerase"/>
    <property type="match status" value="1"/>
</dbReference>
<reference evidence="1 2" key="1">
    <citation type="submission" date="2019-02" db="EMBL/GenBank/DDBJ databases">
        <authorList>
            <person name="Lehtovirta-Morley E L."/>
        </authorList>
    </citation>
    <scope>NUCLEOTIDE SEQUENCE [LARGE SCALE GENOMIC DNA]</scope>
    <source>
        <strain evidence="1">NFRAN1</strain>
    </source>
</reference>
<accession>A0A484IIW8</accession>
<dbReference type="Proteomes" id="UP000294299">
    <property type="component" value="Chromosome NFRAN"/>
</dbReference>
<name>A0A484IIW8_9ARCH</name>
<dbReference type="EMBL" id="LR216287">
    <property type="protein sequence ID" value="VFJ14828.1"/>
    <property type="molecule type" value="Genomic_DNA"/>
</dbReference>
<dbReference type="Gene3D" id="3.10.129.10">
    <property type="entry name" value="Hotdog Thioesterase"/>
    <property type="match status" value="1"/>
</dbReference>
<evidence type="ECO:0008006" key="3">
    <source>
        <dbReference type="Google" id="ProtNLM"/>
    </source>
</evidence>
<keyword evidence="2" id="KW-1185">Reference proteome</keyword>
<dbReference type="AlphaFoldDB" id="A0A484IIW8"/>
<dbReference type="RefSeq" id="WP_134484928.1">
    <property type="nucleotide sequence ID" value="NZ_LR216287.1"/>
</dbReference>
<gene>
    <name evidence="1" type="ORF">NFRAN_2506</name>
</gene>
<dbReference type="KEGG" id="nfn:NFRAN_2506"/>
<evidence type="ECO:0000313" key="1">
    <source>
        <dbReference type="EMBL" id="VFJ14828.1"/>
    </source>
</evidence>
<proteinExistence type="predicted"/>
<sequence>MKFEEFMIGQVFKSRICIDKDDFNKYLSFARTKNILHENPELALKEGIKSNTLLPGRAIIARAEGEMTRLDIFSNSIMLLYGMDGDPVWNNRHTRFIDEVYAGEELEVEYTISDKKGEENSEKYGILSIDFKINRLRDNKVVIISRRNLYRIKK</sequence>
<evidence type="ECO:0000313" key="2">
    <source>
        <dbReference type="Proteomes" id="UP000294299"/>
    </source>
</evidence>
<dbReference type="GeneID" id="39421690"/>
<dbReference type="InterPro" id="IPR029069">
    <property type="entry name" value="HotDog_dom_sf"/>
</dbReference>
<organism evidence="1 2">
    <name type="scientific">Candidatus Nitrosocosmicus franklandianus</name>
    <dbReference type="NCBI Taxonomy" id="1798806"/>
    <lineage>
        <taxon>Archaea</taxon>
        <taxon>Nitrososphaerota</taxon>
        <taxon>Nitrososphaeria</taxon>
        <taxon>Nitrososphaerales</taxon>
        <taxon>Nitrososphaeraceae</taxon>
        <taxon>Candidatus Nitrosocosmicus</taxon>
    </lineage>
</organism>
<protein>
    <recommendedName>
        <fullName evidence="3">Bifunctional enoyl-CoA hydratase/phosphate acetyltransferase</fullName>
    </recommendedName>
</protein>